<evidence type="ECO:0000256" key="6">
    <source>
        <dbReference type="ARBA" id="ARBA00022679"/>
    </source>
</evidence>
<evidence type="ECO:0000313" key="21">
    <source>
        <dbReference type="EMBL" id="KAB0289175.1"/>
    </source>
</evidence>
<dbReference type="CDD" id="cd17546">
    <property type="entry name" value="REC_hyHK_CKI1_RcsC-like"/>
    <property type="match status" value="2"/>
</dbReference>
<organism evidence="21 22">
    <name type="scientific">Vibrio fortis</name>
    <dbReference type="NCBI Taxonomy" id="212667"/>
    <lineage>
        <taxon>Bacteria</taxon>
        <taxon>Pseudomonadati</taxon>
        <taxon>Pseudomonadota</taxon>
        <taxon>Gammaproteobacteria</taxon>
        <taxon>Vibrionales</taxon>
        <taxon>Vibrionaceae</taxon>
        <taxon>Vibrio</taxon>
    </lineage>
</organism>
<dbReference type="AlphaFoldDB" id="A0A5N3R6N4"/>
<evidence type="ECO:0000313" key="22">
    <source>
        <dbReference type="Proteomes" id="UP000326789"/>
    </source>
</evidence>
<evidence type="ECO:0000256" key="16">
    <source>
        <dbReference type="SAM" id="Coils"/>
    </source>
</evidence>
<evidence type="ECO:0000256" key="4">
    <source>
        <dbReference type="ARBA" id="ARBA00022475"/>
    </source>
</evidence>
<dbReference type="InterPro" id="IPR003594">
    <property type="entry name" value="HATPase_dom"/>
</dbReference>
<dbReference type="Pfam" id="PF02518">
    <property type="entry name" value="HATPase_c"/>
    <property type="match status" value="1"/>
</dbReference>
<proteinExistence type="predicted"/>
<evidence type="ECO:0000256" key="12">
    <source>
        <dbReference type="ARBA" id="ARBA00022989"/>
    </source>
</evidence>
<keyword evidence="4" id="KW-1003">Cell membrane</keyword>
<sequence length="1096" mass="122022">MSTKTIWNNLSVKHKLFGLVLLPISLLLFLAGRQALFLTEQLHDFERTNKLAVYLQDISILYRSTLAPDPTSFVAQSAQAKEELKALSPVIFREQSTEVNQLLSDFSEATLSTMEATDSFDKLDAIEWQSDLYKQLLLSIERVPFEVTKREIQQHLNALQQLEWLSFWSNEEFKLSASLLDIFQNQQEYDPELAEQIKTLGERQLLFLERFVTLNANENQVAQMVEVFRNEVFIQSQEIRSALFSAESINQLSSDEINTGLAAMSARLNLLQELSNVIKQEFQSEVELAISNAEMQRTLFIGLVTLLAAVVMGLTISLARQVTNNLGLILKFLKSEDGRQRPSLSKLVQGKDELSLFAQQVERLTIEREHAKERLTLAKEDAEKAKDNAIQASKAKSSFLANMSHEIRTPLNGVIGISEILSDTQLTPTQRDYVDTIDTSSHLLLSLINDILDFSKIESGMLLISPHSASIRESIYDIASIVAPKAKEQKIALNVNISPNTPSRVMIDDHRLRQVLMNFMSNAVKFTTEGAVTLSIDTLSDVNSINQSTPNAEESHAHSVKVRFSVQDTGIGIDEKQQKQIFEPFAQEDDSTTRQFGGTGLGLAISTQLVELMGGKIQLDSVKGKGSCFYFDLELPVDVDASKPSTVTSNIILVSNNQHLTQRIKQDLEFYSITLSKASNSASELPALLESIDRAKPTTVIFAEDKQLQASDHKAILDDASGQGVKVCLIRSFLSEPVDLGPSITAQVSQPLLGLRFIKALEHCDSQGQAERSENQTLKQCASQVILIVEDNKINQKIAGLHVGKSGYTFKFANNGQEAVDMYTANPHYAAILMDCMMPVMDGFEATANIRRIEQEINSPRRIPIIALTASVIDDDIQRCFDVGMDDYIPKPFKFEMLKEKVISAVEASAPIPLTQQLQSEANSATVTPINSVKESEKKEHEKTANQTSTPNASAPQPTFTPKEEVENIVAKSERILLVEDNRVNQKVASVMLKKGGYAFEIADNGQIAVDMYRKDNGYDVILMDCMMPVKDGFTATREIREHEQSFGLNKTPIIALTASVIDDDIQKCYDSGMDGYVAKPVRKDKLFHQIESAMS</sequence>
<keyword evidence="9" id="KW-0418">Kinase</keyword>
<dbReference type="InterPro" id="IPR036097">
    <property type="entry name" value="HisK_dim/P_sf"/>
</dbReference>
<evidence type="ECO:0000259" key="19">
    <source>
        <dbReference type="PROSITE" id="PS50109"/>
    </source>
</evidence>
<keyword evidence="10" id="KW-0378">Hydrolase</keyword>
<protein>
    <recommendedName>
        <fullName evidence="3">histidine kinase</fullName>
        <ecNumber evidence="3">2.7.13.3</ecNumber>
    </recommendedName>
</protein>
<dbReference type="InterPro" id="IPR001789">
    <property type="entry name" value="Sig_transdc_resp-reg_receiver"/>
</dbReference>
<keyword evidence="16" id="KW-0175">Coiled coil</keyword>
<dbReference type="InterPro" id="IPR003661">
    <property type="entry name" value="HisK_dim/P_dom"/>
</dbReference>
<dbReference type="SUPFAM" id="SSF55874">
    <property type="entry name" value="ATPase domain of HSP90 chaperone/DNA topoisomerase II/histidine kinase"/>
    <property type="match status" value="1"/>
</dbReference>
<dbReference type="GO" id="GO:0005524">
    <property type="term" value="F:ATP binding"/>
    <property type="evidence" value="ECO:0007669"/>
    <property type="project" value="UniProtKB-KW"/>
</dbReference>
<feature type="region of interest" description="Disordered" evidence="17">
    <location>
        <begin position="917"/>
        <end position="965"/>
    </location>
</feature>
<dbReference type="FunFam" id="3.30.565.10:FF:000010">
    <property type="entry name" value="Sensor histidine kinase RcsC"/>
    <property type="match status" value="1"/>
</dbReference>
<comment type="caution">
    <text evidence="21">The sequence shown here is derived from an EMBL/GenBank/DDBJ whole genome shotgun (WGS) entry which is preliminary data.</text>
</comment>
<feature type="transmembrane region" description="Helical" evidence="18">
    <location>
        <begin position="299"/>
        <end position="319"/>
    </location>
</feature>
<keyword evidence="6" id="KW-0808">Transferase</keyword>
<dbReference type="SUPFAM" id="SSF47384">
    <property type="entry name" value="Homodimeric domain of signal transducing histidine kinase"/>
    <property type="match status" value="1"/>
</dbReference>
<dbReference type="PROSITE" id="PS50110">
    <property type="entry name" value="RESPONSE_REGULATORY"/>
    <property type="match status" value="2"/>
</dbReference>
<keyword evidence="14 18" id="KW-0472">Membrane</keyword>
<dbReference type="Gene3D" id="3.30.565.10">
    <property type="entry name" value="Histidine kinase-like ATPase, C-terminal domain"/>
    <property type="match status" value="1"/>
</dbReference>
<feature type="compositionally biased region" description="Basic and acidic residues" evidence="17">
    <location>
        <begin position="934"/>
        <end position="944"/>
    </location>
</feature>
<keyword evidence="5 15" id="KW-0597">Phosphoprotein</keyword>
<dbReference type="Gene3D" id="1.10.287.130">
    <property type="match status" value="1"/>
</dbReference>
<dbReference type="PROSITE" id="PS50109">
    <property type="entry name" value="HIS_KIN"/>
    <property type="match status" value="1"/>
</dbReference>
<feature type="compositionally biased region" description="Polar residues" evidence="17">
    <location>
        <begin position="917"/>
        <end position="933"/>
    </location>
</feature>
<dbReference type="InterPro" id="IPR036890">
    <property type="entry name" value="HATPase_C_sf"/>
</dbReference>
<feature type="modified residue" description="4-aspartylphosphate" evidence="15">
    <location>
        <position position="1025"/>
    </location>
</feature>
<dbReference type="Proteomes" id="UP000326789">
    <property type="component" value="Unassembled WGS sequence"/>
</dbReference>
<dbReference type="GO" id="GO:0005886">
    <property type="term" value="C:plasma membrane"/>
    <property type="evidence" value="ECO:0007669"/>
    <property type="project" value="UniProtKB-SubCell"/>
</dbReference>
<dbReference type="RefSeq" id="WP_150869491.1">
    <property type="nucleotide sequence ID" value="NZ_VWSE01000004.1"/>
</dbReference>
<evidence type="ECO:0000256" key="3">
    <source>
        <dbReference type="ARBA" id="ARBA00012438"/>
    </source>
</evidence>
<feature type="modified residue" description="4-aspartylphosphate" evidence="15">
    <location>
        <position position="835"/>
    </location>
</feature>
<dbReference type="EC" id="2.7.13.3" evidence="3"/>
<evidence type="ECO:0000256" key="13">
    <source>
        <dbReference type="ARBA" id="ARBA00023012"/>
    </source>
</evidence>
<keyword evidence="13" id="KW-0902">Two-component regulatory system</keyword>
<evidence type="ECO:0000256" key="18">
    <source>
        <dbReference type="SAM" id="Phobius"/>
    </source>
</evidence>
<evidence type="ECO:0000256" key="5">
    <source>
        <dbReference type="ARBA" id="ARBA00022553"/>
    </source>
</evidence>
<evidence type="ECO:0000256" key="9">
    <source>
        <dbReference type="ARBA" id="ARBA00022777"/>
    </source>
</evidence>
<dbReference type="SMART" id="SM00448">
    <property type="entry name" value="REC"/>
    <property type="match status" value="2"/>
</dbReference>
<dbReference type="FunFam" id="1.10.287.130:FF:000003">
    <property type="entry name" value="Histidine kinase"/>
    <property type="match status" value="1"/>
</dbReference>
<feature type="domain" description="Response regulatory" evidence="20">
    <location>
        <begin position="975"/>
        <end position="1095"/>
    </location>
</feature>
<feature type="compositionally biased region" description="Polar residues" evidence="17">
    <location>
        <begin position="945"/>
        <end position="960"/>
    </location>
</feature>
<feature type="domain" description="Histidine kinase" evidence="19">
    <location>
        <begin position="402"/>
        <end position="637"/>
    </location>
</feature>
<evidence type="ECO:0000256" key="7">
    <source>
        <dbReference type="ARBA" id="ARBA00022692"/>
    </source>
</evidence>
<dbReference type="SMART" id="SM00387">
    <property type="entry name" value="HATPase_c"/>
    <property type="match status" value="1"/>
</dbReference>
<dbReference type="Pfam" id="PF00072">
    <property type="entry name" value="Response_reg"/>
    <property type="match status" value="2"/>
</dbReference>
<dbReference type="PANTHER" id="PTHR45339">
    <property type="entry name" value="HYBRID SIGNAL TRANSDUCTION HISTIDINE KINASE J"/>
    <property type="match status" value="1"/>
</dbReference>
<evidence type="ECO:0000256" key="11">
    <source>
        <dbReference type="ARBA" id="ARBA00022840"/>
    </source>
</evidence>
<evidence type="ECO:0000256" key="14">
    <source>
        <dbReference type="ARBA" id="ARBA00023136"/>
    </source>
</evidence>
<keyword evidence="7 18" id="KW-0812">Transmembrane</keyword>
<comment type="subcellular location">
    <subcellularLocation>
        <location evidence="2">Cell membrane</location>
        <topology evidence="2">Multi-pass membrane protein</topology>
    </subcellularLocation>
</comment>
<dbReference type="SMART" id="SM00388">
    <property type="entry name" value="HisKA"/>
    <property type="match status" value="1"/>
</dbReference>
<dbReference type="CDD" id="cd16922">
    <property type="entry name" value="HATPase_EvgS-ArcB-TorS-like"/>
    <property type="match status" value="1"/>
</dbReference>
<dbReference type="InterPro" id="IPR011006">
    <property type="entry name" value="CheY-like_superfamily"/>
</dbReference>
<dbReference type="Gene3D" id="3.40.50.2300">
    <property type="match status" value="2"/>
</dbReference>
<evidence type="ECO:0000256" key="15">
    <source>
        <dbReference type="PROSITE-ProRule" id="PRU00169"/>
    </source>
</evidence>
<evidence type="ECO:0000256" key="8">
    <source>
        <dbReference type="ARBA" id="ARBA00022741"/>
    </source>
</evidence>
<evidence type="ECO:0000256" key="17">
    <source>
        <dbReference type="SAM" id="MobiDB-lite"/>
    </source>
</evidence>
<keyword evidence="11" id="KW-0067">ATP-binding</keyword>
<name>A0A5N3R6N4_9VIBR</name>
<gene>
    <name evidence="21" type="ORF">F2P58_08805</name>
</gene>
<dbReference type="CDD" id="cd00082">
    <property type="entry name" value="HisKA"/>
    <property type="match status" value="1"/>
</dbReference>
<keyword evidence="12 18" id="KW-1133">Transmembrane helix</keyword>
<evidence type="ECO:0000256" key="2">
    <source>
        <dbReference type="ARBA" id="ARBA00004651"/>
    </source>
</evidence>
<dbReference type="EMBL" id="VWSE01000004">
    <property type="protein sequence ID" value="KAB0289175.1"/>
    <property type="molecule type" value="Genomic_DNA"/>
</dbReference>
<feature type="coiled-coil region" evidence="16">
    <location>
        <begin position="354"/>
        <end position="392"/>
    </location>
</feature>
<keyword evidence="8" id="KW-0547">Nucleotide-binding</keyword>
<dbReference type="InterPro" id="IPR004358">
    <property type="entry name" value="Sig_transdc_His_kin-like_C"/>
</dbReference>
<dbReference type="PRINTS" id="PR00344">
    <property type="entry name" value="BCTRLSENSOR"/>
</dbReference>
<dbReference type="InterPro" id="IPR005467">
    <property type="entry name" value="His_kinase_dom"/>
</dbReference>
<dbReference type="GO" id="GO:0000155">
    <property type="term" value="F:phosphorelay sensor kinase activity"/>
    <property type="evidence" value="ECO:0007669"/>
    <property type="project" value="InterPro"/>
</dbReference>
<feature type="domain" description="Response regulatory" evidence="20">
    <location>
        <begin position="785"/>
        <end position="906"/>
    </location>
</feature>
<evidence type="ECO:0000256" key="10">
    <source>
        <dbReference type="ARBA" id="ARBA00022801"/>
    </source>
</evidence>
<evidence type="ECO:0000256" key="1">
    <source>
        <dbReference type="ARBA" id="ARBA00000085"/>
    </source>
</evidence>
<dbReference type="SUPFAM" id="SSF52172">
    <property type="entry name" value="CheY-like"/>
    <property type="match status" value="2"/>
</dbReference>
<accession>A0A5N3R6N4</accession>
<dbReference type="Pfam" id="PF00512">
    <property type="entry name" value="HisKA"/>
    <property type="match status" value="1"/>
</dbReference>
<dbReference type="PANTHER" id="PTHR45339:SF1">
    <property type="entry name" value="HYBRID SIGNAL TRANSDUCTION HISTIDINE KINASE J"/>
    <property type="match status" value="1"/>
</dbReference>
<evidence type="ECO:0000259" key="20">
    <source>
        <dbReference type="PROSITE" id="PS50110"/>
    </source>
</evidence>
<comment type="catalytic activity">
    <reaction evidence="1">
        <text>ATP + protein L-histidine = ADP + protein N-phospho-L-histidine.</text>
        <dbReference type="EC" id="2.7.13.3"/>
    </reaction>
</comment>
<dbReference type="GO" id="GO:0016787">
    <property type="term" value="F:hydrolase activity"/>
    <property type="evidence" value="ECO:0007669"/>
    <property type="project" value="UniProtKB-KW"/>
</dbReference>
<reference evidence="21 22" key="1">
    <citation type="submission" date="2019-09" db="EMBL/GenBank/DDBJ databases">
        <title>Whole genome sequence of Vibrio fortis.</title>
        <authorList>
            <person name="Das S.K."/>
        </authorList>
    </citation>
    <scope>NUCLEOTIDE SEQUENCE [LARGE SCALE GENOMIC DNA]</scope>
    <source>
        <strain evidence="21 22">AN60</strain>
    </source>
</reference>